<comment type="function">
    <text evidence="7">Plays a role in the recruitment of the exosome to pre-rRNA to mediate the 3'-5' end processing of the 5.8S rRNA.</text>
</comment>
<evidence type="ECO:0000256" key="4">
    <source>
        <dbReference type="ARBA" id="ARBA00022552"/>
    </source>
</evidence>
<accession>A0AAV8W7C8</accession>
<evidence type="ECO:0000256" key="7">
    <source>
        <dbReference type="RuleBase" id="RU368003"/>
    </source>
</evidence>
<evidence type="ECO:0000313" key="10">
    <source>
        <dbReference type="Proteomes" id="UP001159042"/>
    </source>
</evidence>
<sequence length="137" mass="16278">MDFGDLEDDKVIQHKLTNFHSSVEKITKMLDLALNSDIYEKLSVKEKVDYDLFIAYATDTLYWLYLRLKNEDPNKNDIKLQLNRVKEYMVKAKQAHERHTLRPKIDQQAAKRFVKHGIQYKNKPDQPPPNKKIKFSD</sequence>
<dbReference type="GO" id="GO:0000178">
    <property type="term" value="C:exosome (RNase complex)"/>
    <property type="evidence" value="ECO:0007669"/>
    <property type="project" value="TreeGrafter"/>
</dbReference>
<gene>
    <name evidence="9" type="ORF">NQ315_004276</name>
</gene>
<keyword evidence="7" id="KW-0238">DNA-binding</keyword>
<dbReference type="GO" id="GO:0005730">
    <property type="term" value="C:nucleolus"/>
    <property type="evidence" value="ECO:0007669"/>
    <property type="project" value="UniProtKB-SubCell"/>
</dbReference>
<dbReference type="PANTHER" id="PTHR15341:SF3">
    <property type="entry name" value="NUCLEAR NUCLEIC ACID-BINDING PROTEIN C1D"/>
    <property type="match status" value="1"/>
</dbReference>
<comment type="caution">
    <text evidence="9">The sequence shown here is derived from an EMBL/GenBank/DDBJ whole genome shotgun (WGS) entry which is preliminary data.</text>
</comment>
<dbReference type="GO" id="GO:0010468">
    <property type="term" value="P:regulation of gene expression"/>
    <property type="evidence" value="ECO:0007669"/>
    <property type="project" value="TreeGrafter"/>
</dbReference>
<keyword evidence="7" id="KW-0963">Cytoplasm</keyword>
<dbReference type="PANTHER" id="PTHR15341">
    <property type="entry name" value="SUN-COR STEROID HORMONE RECEPTOR CO-REPRESSOR"/>
    <property type="match status" value="1"/>
</dbReference>
<dbReference type="GO" id="GO:0000460">
    <property type="term" value="P:maturation of 5.8S rRNA"/>
    <property type="evidence" value="ECO:0007669"/>
    <property type="project" value="TreeGrafter"/>
</dbReference>
<evidence type="ECO:0000256" key="6">
    <source>
        <dbReference type="ARBA" id="ARBA00023242"/>
    </source>
</evidence>
<name>A0AAV8W7C8_9CUCU</name>
<evidence type="ECO:0000256" key="3">
    <source>
        <dbReference type="ARBA" id="ARBA00015212"/>
    </source>
</evidence>
<dbReference type="Pfam" id="PF04000">
    <property type="entry name" value="Sas10_Utp3"/>
    <property type="match status" value="1"/>
</dbReference>
<keyword evidence="5 7" id="KW-0694">RNA-binding</keyword>
<organism evidence="9 10">
    <name type="scientific">Exocentrus adspersus</name>
    <dbReference type="NCBI Taxonomy" id="1586481"/>
    <lineage>
        <taxon>Eukaryota</taxon>
        <taxon>Metazoa</taxon>
        <taxon>Ecdysozoa</taxon>
        <taxon>Arthropoda</taxon>
        <taxon>Hexapoda</taxon>
        <taxon>Insecta</taxon>
        <taxon>Pterygota</taxon>
        <taxon>Neoptera</taxon>
        <taxon>Endopterygota</taxon>
        <taxon>Coleoptera</taxon>
        <taxon>Polyphaga</taxon>
        <taxon>Cucujiformia</taxon>
        <taxon>Chrysomeloidea</taxon>
        <taxon>Cerambycidae</taxon>
        <taxon>Lamiinae</taxon>
        <taxon>Acanthocinini</taxon>
        <taxon>Exocentrus</taxon>
    </lineage>
</organism>
<evidence type="ECO:0000313" key="9">
    <source>
        <dbReference type="EMBL" id="KAJ8922333.1"/>
    </source>
</evidence>
<evidence type="ECO:0000256" key="2">
    <source>
        <dbReference type="ARBA" id="ARBA00009154"/>
    </source>
</evidence>
<comment type="subcellular location">
    <subcellularLocation>
        <location evidence="7">Cytoplasm</location>
    </subcellularLocation>
    <subcellularLocation>
        <location evidence="7">Nucleus</location>
        <location evidence="7">Nucleolus</location>
    </subcellularLocation>
    <subcellularLocation>
        <location evidence="1 7">Nucleus</location>
    </subcellularLocation>
</comment>
<dbReference type="AlphaFoldDB" id="A0AAV8W7C8"/>
<evidence type="ECO:0000256" key="5">
    <source>
        <dbReference type="ARBA" id="ARBA00022884"/>
    </source>
</evidence>
<dbReference type="InterPro" id="IPR011082">
    <property type="entry name" value="Exosome-assoc_fac/DNA_repair"/>
</dbReference>
<comment type="similarity">
    <text evidence="2 7">Belongs to the C1D family.</text>
</comment>
<protein>
    <recommendedName>
        <fullName evidence="3 7">Nuclear nucleic acid-binding protein C1D</fullName>
    </recommendedName>
</protein>
<keyword evidence="10" id="KW-1185">Reference proteome</keyword>
<reference evidence="9 10" key="1">
    <citation type="journal article" date="2023" name="Insect Mol. Biol.">
        <title>Genome sequencing provides insights into the evolution of gene families encoding plant cell wall-degrading enzymes in longhorned beetles.</title>
        <authorList>
            <person name="Shin N.R."/>
            <person name="Okamura Y."/>
            <person name="Kirsch R."/>
            <person name="Pauchet Y."/>
        </authorList>
    </citation>
    <scope>NUCLEOTIDE SEQUENCE [LARGE SCALE GENOMIC DNA]</scope>
    <source>
        <strain evidence="9">EAD_L_NR</strain>
    </source>
</reference>
<proteinExistence type="inferred from homology"/>
<keyword evidence="6 7" id="KW-0539">Nucleus</keyword>
<dbReference type="GO" id="GO:0003677">
    <property type="term" value="F:DNA binding"/>
    <property type="evidence" value="ECO:0007669"/>
    <property type="project" value="UniProtKB-KW"/>
</dbReference>
<dbReference type="GO" id="GO:0003723">
    <property type="term" value="F:RNA binding"/>
    <property type="evidence" value="ECO:0007669"/>
    <property type="project" value="UniProtKB-UniRule"/>
</dbReference>
<evidence type="ECO:0000256" key="1">
    <source>
        <dbReference type="ARBA" id="ARBA00004123"/>
    </source>
</evidence>
<keyword evidence="4 7" id="KW-0698">rRNA processing</keyword>
<dbReference type="InterPro" id="IPR007146">
    <property type="entry name" value="Sas10/Utp3/C1D"/>
</dbReference>
<feature type="region of interest" description="Disordered" evidence="8">
    <location>
        <begin position="118"/>
        <end position="137"/>
    </location>
</feature>
<evidence type="ECO:0000256" key="8">
    <source>
        <dbReference type="SAM" id="MobiDB-lite"/>
    </source>
</evidence>
<dbReference type="GO" id="GO:0005737">
    <property type="term" value="C:cytoplasm"/>
    <property type="evidence" value="ECO:0007669"/>
    <property type="project" value="UniProtKB-SubCell"/>
</dbReference>
<comment type="subunit">
    <text evidence="7">Monomer and homodimer.</text>
</comment>
<dbReference type="EMBL" id="JANEYG010000007">
    <property type="protein sequence ID" value="KAJ8922333.1"/>
    <property type="molecule type" value="Genomic_DNA"/>
</dbReference>
<dbReference type="Proteomes" id="UP001159042">
    <property type="component" value="Unassembled WGS sequence"/>
</dbReference>